<proteinExistence type="predicted"/>
<dbReference type="PANTHER" id="PTHR33639:SF2">
    <property type="entry name" value="DUF393 DOMAIN-CONTAINING PROTEIN"/>
    <property type="match status" value="1"/>
</dbReference>
<dbReference type="Pfam" id="PF04134">
    <property type="entry name" value="DCC1-like"/>
    <property type="match status" value="1"/>
</dbReference>
<name>A0A922T7C3_9HYPH</name>
<evidence type="ECO:0000313" key="2">
    <source>
        <dbReference type="Proteomes" id="UP000052167"/>
    </source>
</evidence>
<evidence type="ECO:0000313" key="1">
    <source>
        <dbReference type="EMBL" id="KEQ05813.1"/>
    </source>
</evidence>
<dbReference type="GO" id="GO:0015035">
    <property type="term" value="F:protein-disulfide reductase activity"/>
    <property type="evidence" value="ECO:0007669"/>
    <property type="project" value="InterPro"/>
</dbReference>
<keyword evidence="2" id="KW-1185">Reference proteome</keyword>
<organism evidence="1 2">
    <name type="scientific">Pseudorhizobium pelagicum</name>
    <dbReference type="NCBI Taxonomy" id="1509405"/>
    <lineage>
        <taxon>Bacteria</taxon>
        <taxon>Pseudomonadati</taxon>
        <taxon>Pseudomonadota</taxon>
        <taxon>Alphaproteobacteria</taxon>
        <taxon>Hyphomicrobiales</taxon>
        <taxon>Rhizobiaceae</taxon>
        <taxon>Rhizobium/Agrobacterium group</taxon>
        <taxon>Pseudorhizobium</taxon>
    </lineage>
</organism>
<comment type="caution">
    <text evidence="1">The sequence shown here is derived from an EMBL/GenBank/DDBJ whole genome shotgun (WGS) entry which is preliminary data.</text>
</comment>
<dbReference type="PANTHER" id="PTHR33639">
    <property type="entry name" value="THIOL-DISULFIDE OXIDOREDUCTASE DCC"/>
    <property type="match status" value="1"/>
</dbReference>
<reference evidence="1 2" key="1">
    <citation type="submission" date="2014-06" db="EMBL/GenBank/DDBJ databases">
        <title>Rhizobium pelagicum/R2-400B4.</title>
        <authorList>
            <person name="Kimes N.E."/>
            <person name="Lopez-Perez M."/>
        </authorList>
    </citation>
    <scope>NUCLEOTIDE SEQUENCE [LARGE SCALE GENOMIC DNA]</scope>
    <source>
        <strain evidence="1 2">R2-400B4</strain>
    </source>
</reference>
<dbReference type="Proteomes" id="UP000052167">
    <property type="component" value="Unassembled WGS sequence"/>
</dbReference>
<dbReference type="InterPro" id="IPR052927">
    <property type="entry name" value="DCC_oxidoreductase"/>
</dbReference>
<gene>
    <name evidence="1" type="ORF">GV68_07875</name>
</gene>
<sequence length="137" mass="15793">MNTATASARSIILFDAECVLCSANARFVLERDHAAVFRLASMQGDVGQALYRKHGMDPSDPASMLVVEGDRMRRDSDAVLSIYERLGFPWSLVRIFRIVPSPLRDPVYRFVARNRYRIFGRRDSCWIAPEHYRDRIL</sequence>
<dbReference type="InterPro" id="IPR007263">
    <property type="entry name" value="DCC1-like"/>
</dbReference>
<dbReference type="EMBL" id="JOKJ01000018">
    <property type="protein sequence ID" value="KEQ05813.1"/>
    <property type="molecule type" value="Genomic_DNA"/>
</dbReference>
<dbReference type="AlphaFoldDB" id="A0A922T7C3"/>
<protein>
    <submittedName>
        <fullName evidence="1">Membrane protein</fullName>
    </submittedName>
</protein>
<accession>A0A922T7C3</accession>